<evidence type="ECO:0000313" key="2">
    <source>
        <dbReference type="Proteomes" id="UP000002624"/>
    </source>
</evidence>
<reference evidence="2" key="1">
    <citation type="submission" date="2009-05" db="EMBL/GenBank/DDBJ databases">
        <title>The genome sequence of Ajellomyces capsulatus strain H143.</title>
        <authorList>
            <person name="Champion M."/>
            <person name="Cuomo C.A."/>
            <person name="Ma L.-J."/>
            <person name="Henn M.R."/>
            <person name="Sil A."/>
            <person name="Goldman B."/>
            <person name="Young S.K."/>
            <person name="Kodira C.D."/>
            <person name="Zeng Q."/>
            <person name="Koehrsen M."/>
            <person name="Alvarado L."/>
            <person name="Berlin A.M."/>
            <person name="Borenstein D."/>
            <person name="Chen Z."/>
            <person name="Engels R."/>
            <person name="Freedman E."/>
            <person name="Gellesch M."/>
            <person name="Goldberg J."/>
            <person name="Griggs A."/>
            <person name="Gujja S."/>
            <person name="Heiman D.I."/>
            <person name="Hepburn T.A."/>
            <person name="Howarth C."/>
            <person name="Jen D."/>
            <person name="Larson L."/>
            <person name="Lewis B."/>
            <person name="Mehta T."/>
            <person name="Park D."/>
            <person name="Pearson M."/>
            <person name="Roberts A."/>
            <person name="Saif S."/>
            <person name="Shea T.D."/>
            <person name="Shenoy N."/>
            <person name="Sisk P."/>
            <person name="Stolte C."/>
            <person name="Sykes S."/>
            <person name="Walk T."/>
            <person name="White J."/>
            <person name="Yandava C."/>
            <person name="Klein B."/>
            <person name="McEwen J.G."/>
            <person name="Puccia R."/>
            <person name="Goldman G.H."/>
            <person name="Felipe M.S."/>
            <person name="Nino-Vega G."/>
            <person name="San-Blas G."/>
            <person name="Taylor J.W."/>
            <person name="Mendoza L."/>
            <person name="Galagan J.E."/>
            <person name="Nusbaum C."/>
            <person name="Birren B.W."/>
        </authorList>
    </citation>
    <scope>NUCLEOTIDE SEQUENCE [LARGE SCALE GENOMIC DNA]</scope>
    <source>
        <strain evidence="2">H143</strain>
    </source>
</reference>
<dbReference type="HOGENOM" id="CLU_2482829_0_0_1"/>
<protein>
    <recommendedName>
        <fullName evidence="3">F-box domain-containing protein</fullName>
    </recommendedName>
</protein>
<accession>C6HHP2</accession>
<organism evidence="1 2">
    <name type="scientific">Ajellomyces capsulatus (strain H143)</name>
    <name type="common">Darling's disease fungus</name>
    <name type="synonym">Histoplasma capsulatum</name>
    <dbReference type="NCBI Taxonomy" id="544712"/>
    <lineage>
        <taxon>Eukaryota</taxon>
        <taxon>Fungi</taxon>
        <taxon>Dikarya</taxon>
        <taxon>Ascomycota</taxon>
        <taxon>Pezizomycotina</taxon>
        <taxon>Eurotiomycetes</taxon>
        <taxon>Eurotiomycetidae</taxon>
        <taxon>Onygenales</taxon>
        <taxon>Ajellomycetaceae</taxon>
        <taxon>Histoplasma</taxon>
    </lineage>
</organism>
<dbReference type="EMBL" id="GG692427">
    <property type="protein sequence ID" value="EER40326.1"/>
    <property type="molecule type" value="Genomic_DNA"/>
</dbReference>
<sequence length="87" mass="9816">MGRNSYRKLIQLLRSDDGSREKLLGRCAEVAAHNAEHSRLYSLPLELLATINDYLPLADVQTERIVLKCYVSSNVMDPSRDIVAKDV</sequence>
<evidence type="ECO:0000313" key="1">
    <source>
        <dbReference type="EMBL" id="EER40326.1"/>
    </source>
</evidence>
<dbReference type="VEuPathDB" id="FungiDB:HCDG_05723"/>
<gene>
    <name evidence="1" type="ORF">HCDG_05723</name>
</gene>
<name>C6HHP2_AJECH</name>
<dbReference type="Proteomes" id="UP000002624">
    <property type="component" value="Unassembled WGS sequence"/>
</dbReference>
<dbReference type="AlphaFoldDB" id="C6HHP2"/>
<proteinExistence type="predicted"/>
<evidence type="ECO:0008006" key="3">
    <source>
        <dbReference type="Google" id="ProtNLM"/>
    </source>
</evidence>